<proteinExistence type="predicted"/>
<feature type="transmembrane region" description="Helical" evidence="2">
    <location>
        <begin position="454"/>
        <end position="477"/>
    </location>
</feature>
<dbReference type="EMBL" id="FOSD01000006">
    <property type="protein sequence ID" value="SFK32491.1"/>
    <property type="molecule type" value="Genomic_DNA"/>
</dbReference>
<name>A0A1I3YMH6_9GAMM</name>
<keyword evidence="2" id="KW-1133">Transmembrane helix</keyword>
<accession>A0A1I3YMH6</accession>
<feature type="region of interest" description="Disordered" evidence="1">
    <location>
        <begin position="689"/>
        <end position="716"/>
    </location>
</feature>
<evidence type="ECO:0008006" key="5">
    <source>
        <dbReference type="Google" id="ProtNLM"/>
    </source>
</evidence>
<evidence type="ECO:0000313" key="4">
    <source>
        <dbReference type="Proteomes" id="UP000198841"/>
    </source>
</evidence>
<evidence type="ECO:0000256" key="1">
    <source>
        <dbReference type="SAM" id="MobiDB-lite"/>
    </source>
</evidence>
<keyword evidence="2" id="KW-0472">Membrane</keyword>
<feature type="transmembrane region" description="Helical" evidence="2">
    <location>
        <begin position="489"/>
        <end position="512"/>
    </location>
</feature>
<comment type="caution">
    <text evidence="3">The sequence shown here is derived from an EMBL/GenBank/DDBJ whole genome shotgun (WGS) entry which is preliminary data.</text>
</comment>
<sequence>MDIEAYKVAVRLSLTENISAGLLAVSRRFADTHQQAALFQAQMKQIGRMTIAGGGLTAVGLGITKGLDATLKAARDLVRAQTDFRTLNLSAQDNAAVTGQAQLLAHQTLGTTIAGNIRLIQDLHTAFGDLHHAVETAPEFARYEATVRMALGKGATDGLVNAAAKALEHRGGAVINDPARFLNELSMMSQVQLASRGRVSPKDFLAASQTGKAAYMMLDPQYLYGQFAGLMSMDKGGNKSGTALMTAFSSLIGGHMDRKAKGLLAEIGMLEEGVSPVRLKMMREAMRNMSAEERDLYRQSLGSESVTSSGLKPEYARLFSRPDKLAAVMADKIRQRYGSGLTDDEVGNMLGEYLNRNAGQFYGQHIKNAAKLSKDAKVFHRAQSYSAAYDTYLNSPDGAAVGLTAAWTNLKAILGIQLLPTVTSLTLGLTRFIDKLSQFAEDNPWATRIAAYSATALAGLTLLSGGILLLSATIAGARLVGSLGVITSVAAMLGGPVTLAIAAVAGASVLIYSNWARIRPALTGMWREFSEVGSTTWSAIKGMGQHFIGWWEGIESRADKFGESMQSGFNRLFDYIIGLLNNLPGVNIPTTAQRQLKKSAYTLYDDIEAITRGTRVSGTHSALAIAMATQGRNKGGIDYAKGMQSLHRGNDVPPMPDRIQQMVQVHSKVYLDKKAVGEAVTQHQVREATRATEGSSRFDPSMLMTHPGQVSNVFMP</sequence>
<feature type="transmembrane region" description="Helical" evidence="2">
    <location>
        <begin position="412"/>
        <end position="433"/>
    </location>
</feature>
<reference evidence="3 4" key="1">
    <citation type="submission" date="2016-10" db="EMBL/GenBank/DDBJ databases">
        <authorList>
            <person name="Varghese N."/>
            <person name="Submissions S."/>
        </authorList>
    </citation>
    <scope>NUCLEOTIDE SEQUENCE [LARGE SCALE GENOMIC DNA]</scope>
    <source>
        <strain evidence="3 4">YR512</strain>
    </source>
</reference>
<keyword evidence="2" id="KW-0812">Transmembrane</keyword>
<dbReference type="RefSeq" id="WP_091003829.1">
    <property type="nucleotide sequence ID" value="NZ_FOSD01000006.1"/>
</dbReference>
<organism evidence="3 4">
    <name type="scientific">Candidatus Pantoea symbiotica</name>
    <dbReference type="NCBI Taxonomy" id="1884370"/>
    <lineage>
        <taxon>Bacteria</taxon>
        <taxon>Pseudomonadati</taxon>
        <taxon>Pseudomonadota</taxon>
        <taxon>Gammaproteobacteria</taxon>
        <taxon>Enterobacterales</taxon>
        <taxon>Erwiniaceae</taxon>
        <taxon>Pantoea</taxon>
    </lineage>
</organism>
<gene>
    <name evidence="3" type="ORF">SAMN05518863_106122</name>
</gene>
<protein>
    <recommendedName>
        <fullName evidence="5">Phage tail tape measure protein</fullName>
    </recommendedName>
</protein>
<evidence type="ECO:0000256" key="2">
    <source>
        <dbReference type="SAM" id="Phobius"/>
    </source>
</evidence>
<evidence type="ECO:0000313" key="3">
    <source>
        <dbReference type="EMBL" id="SFK32491.1"/>
    </source>
</evidence>
<keyword evidence="4" id="KW-1185">Reference proteome</keyword>
<dbReference type="Proteomes" id="UP000198841">
    <property type="component" value="Unassembled WGS sequence"/>
</dbReference>